<evidence type="ECO:0000256" key="2">
    <source>
        <dbReference type="ARBA" id="ARBA00022801"/>
    </source>
</evidence>
<keyword evidence="4" id="KW-0443">Lipid metabolism</keyword>
<dbReference type="PANTHER" id="PTHR10272">
    <property type="entry name" value="PLATELET-ACTIVATING FACTOR ACETYLHYDROLASE"/>
    <property type="match status" value="1"/>
</dbReference>
<protein>
    <recommendedName>
        <fullName evidence="1">1-alkyl-2-acetylglycerophosphocholine esterase</fullName>
        <ecNumber evidence="1">3.1.1.47</ecNumber>
    </recommendedName>
</protein>
<dbReference type="Proteomes" id="UP001629113">
    <property type="component" value="Unassembled WGS sequence"/>
</dbReference>
<evidence type="ECO:0000256" key="4">
    <source>
        <dbReference type="ARBA" id="ARBA00023098"/>
    </source>
</evidence>
<feature type="chain" id="PRO_5046382315" description="1-alkyl-2-acetylglycerophosphocholine esterase" evidence="5">
    <location>
        <begin position="26"/>
        <end position="384"/>
    </location>
</feature>
<proteinExistence type="predicted"/>
<sequence length="384" mass="41341">MMAGHTSHASRTLAVFAGLLSIVASVEFPAPTGSYNTSLSIRQVTDYSRLDPFAPDVQPRTLMVSIFQPTSQKSCKPTTVSYMDEKTAAFEDTAYGAYGIPNGTFEQLSLQVCEPPKNVHQRENTEYPVLLFSGALATSRLFYNAIAQQVSSSGYIVVTIDHPYDSDIVVFPDGSRVLASDIDTDEQIELAVDTRAKDVSFVLNQFANSTFTKSIIPGVSCGLDIRKAGVFGHSLGGAAIAASMVNDSRLAGGINLDGTFFGPVIHSGLSKPFLIFGHEGKDTTTDPSWAAIWPKLTGWKRELMLNESQHYTFSDLPDIVSVLGIVDALPAEIDAVLGTLDGPRALKIVTDYVTLFFDMVLKGKKSKTLNGATSAYPEVSFGSP</sequence>
<dbReference type="Pfam" id="PF03403">
    <property type="entry name" value="PAF-AH_p_II"/>
    <property type="match status" value="1"/>
</dbReference>
<evidence type="ECO:0000256" key="3">
    <source>
        <dbReference type="ARBA" id="ARBA00022963"/>
    </source>
</evidence>
<keyword evidence="2" id="KW-0378">Hydrolase</keyword>
<dbReference type="InterPro" id="IPR029058">
    <property type="entry name" value="AB_hydrolase_fold"/>
</dbReference>
<keyword evidence="3" id="KW-0442">Lipid degradation</keyword>
<dbReference type="EMBL" id="JBFCZG010000003">
    <property type="protein sequence ID" value="KAL3424963.1"/>
    <property type="molecule type" value="Genomic_DNA"/>
</dbReference>
<dbReference type="PANTHER" id="PTHR10272:SF14">
    <property type="entry name" value="PAF ACETYLHYDROLASE FAMILY PROTEIN"/>
    <property type="match status" value="1"/>
</dbReference>
<organism evidence="6 7">
    <name type="scientific">Phlyctema vagabunda</name>
    <dbReference type="NCBI Taxonomy" id="108571"/>
    <lineage>
        <taxon>Eukaryota</taxon>
        <taxon>Fungi</taxon>
        <taxon>Dikarya</taxon>
        <taxon>Ascomycota</taxon>
        <taxon>Pezizomycotina</taxon>
        <taxon>Leotiomycetes</taxon>
        <taxon>Helotiales</taxon>
        <taxon>Dermateaceae</taxon>
        <taxon>Phlyctema</taxon>
    </lineage>
</organism>
<evidence type="ECO:0000256" key="1">
    <source>
        <dbReference type="ARBA" id="ARBA00013201"/>
    </source>
</evidence>
<comment type="caution">
    <text evidence="6">The sequence shown here is derived from an EMBL/GenBank/DDBJ whole genome shotgun (WGS) entry which is preliminary data.</text>
</comment>
<gene>
    <name evidence="6" type="ORF">PVAG01_04244</name>
</gene>
<dbReference type="Gene3D" id="3.40.50.1820">
    <property type="entry name" value="alpha/beta hydrolase"/>
    <property type="match status" value="1"/>
</dbReference>
<keyword evidence="7" id="KW-1185">Reference proteome</keyword>
<dbReference type="SUPFAM" id="SSF53474">
    <property type="entry name" value="alpha/beta-Hydrolases"/>
    <property type="match status" value="1"/>
</dbReference>
<feature type="signal peptide" evidence="5">
    <location>
        <begin position="1"/>
        <end position="25"/>
    </location>
</feature>
<evidence type="ECO:0000313" key="6">
    <source>
        <dbReference type="EMBL" id="KAL3424963.1"/>
    </source>
</evidence>
<keyword evidence="5" id="KW-0732">Signal</keyword>
<evidence type="ECO:0000313" key="7">
    <source>
        <dbReference type="Proteomes" id="UP001629113"/>
    </source>
</evidence>
<evidence type="ECO:0000256" key="5">
    <source>
        <dbReference type="SAM" id="SignalP"/>
    </source>
</evidence>
<accession>A0ABR4PNR3</accession>
<reference evidence="6 7" key="1">
    <citation type="submission" date="2024-06" db="EMBL/GenBank/DDBJ databases">
        <title>Complete genome of Phlyctema vagabunda strain 19-DSS-EL-015.</title>
        <authorList>
            <person name="Fiorenzani C."/>
        </authorList>
    </citation>
    <scope>NUCLEOTIDE SEQUENCE [LARGE SCALE GENOMIC DNA]</scope>
    <source>
        <strain evidence="6 7">19-DSS-EL-015</strain>
    </source>
</reference>
<name>A0ABR4PNR3_9HELO</name>
<dbReference type="EC" id="3.1.1.47" evidence="1"/>